<evidence type="ECO:0000313" key="1">
    <source>
        <dbReference type="EMBL" id="XDQ06083.1"/>
    </source>
</evidence>
<proteinExistence type="predicted"/>
<dbReference type="RefSeq" id="WP_369191112.1">
    <property type="nucleotide sequence ID" value="NZ_CP163431.1"/>
</dbReference>
<reference evidence="1" key="1">
    <citation type="submission" date="2024-07" db="EMBL/GenBank/DDBJ databases">
        <authorList>
            <person name="Yu S.T."/>
        </authorList>
    </citation>
    <scope>NUCLEOTIDE SEQUENCE</scope>
    <source>
        <strain evidence="1">R08</strain>
    </source>
</reference>
<gene>
    <name evidence="1" type="ORF">AB5J58_40580</name>
</gene>
<accession>A0AB39MMT5</accession>
<dbReference type="AlphaFoldDB" id="A0AB39MMT5"/>
<sequence length="282" mass="30657">MHDNSTSGAAVGFLLGLIDSGDAARIRGRIGLPEPDPERTPQARRNVEMWSWTRTPVPASVLLWVLEEDDPDLNLSVWRHMSADNAMRRAIVRGVPFGPGREGPLTVVDGLGMELEPPVPENYTRFGLVGALREGTSMQSARTAASMVLKPSDWQAVMEADGDRPLPGYARWALSVRPDCPPELRARFGTHRKFTHRVKEAGVLDSPADYATAWGPASHVLKVLSSGQLLFPARVSEAEDALRPLVREHLAGHEDAWSVLAQLVDTFHGNAVELVVTAGAVA</sequence>
<organism evidence="1">
    <name type="scientific">Streptomyces sp. R08</name>
    <dbReference type="NCBI Taxonomy" id="3238624"/>
    <lineage>
        <taxon>Bacteria</taxon>
        <taxon>Bacillati</taxon>
        <taxon>Actinomycetota</taxon>
        <taxon>Actinomycetes</taxon>
        <taxon>Kitasatosporales</taxon>
        <taxon>Streptomycetaceae</taxon>
        <taxon>Streptomyces</taxon>
    </lineage>
</organism>
<dbReference type="EMBL" id="CP163431">
    <property type="protein sequence ID" value="XDQ06083.1"/>
    <property type="molecule type" value="Genomic_DNA"/>
</dbReference>
<name>A0AB39MMT5_9ACTN</name>
<protein>
    <submittedName>
        <fullName evidence="1">Uncharacterized protein</fullName>
    </submittedName>
</protein>